<dbReference type="Proteomes" id="UP000078512">
    <property type="component" value="Unassembled WGS sequence"/>
</dbReference>
<evidence type="ECO:0000313" key="3">
    <source>
        <dbReference type="Proteomes" id="UP000078512"/>
    </source>
</evidence>
<evidence type="ECO:0000313" key="2">
    <source>
        <dbReference type="EMBL" id="OAQ35595.1"/>
    </source>
</evidence>
<reference evidence="2 3" key="1">
    <citation type="submission" date="2016-05" db="EMBL/GenBank/DDBJ databases">
        <title>Genome sequencing reveals origins of a unique bacterial endosymbiosis in the earliest lineages of terrestrial Fungi.</title>
        <authorList>
            <consortium name="DOE Joint Genome Institute"/>
            <person name="Uehling J."/>
            <person name="Gryganskyi A."/>
            <person name="Hameed K."/>
            <person name="Tschaplinski T."/>
            <person name="Misztal P."/>
            <person name="Wu S."/>
            <person name="Desiro A."/>
            <person name="Vande Pol N."/>
            <person name="Du Z.-Y."/>
            <person name="Zienkiewicz A."/>
            <person name="Zienkiewicz K."/>
            <person name="Morin E."/>
            <person name="Tisserant E."/>
            <person name="Splivallo R."/>
            <person name="Hainaut M."/>
            <person name="Henrissat B."/>
            <person name="Ohm R."/>
            <person name="Kuo A."/>
            <person name="Yan J."/>
            <person name="Lipzen A."/>
            <person name="Nolan M."/>
            <person name="Labutti K."/>
            <person name="Barry K."/>
            <person name="Goldstein A."/>
            <person name="Labbe J."/>
            <person name="Schadt C."/>
            <person name="Tuskan G."/>
            <person name="Grigoriev I."/>
            <person name="Martin F."/>
            <person name="Vilgalys R."/>
            <person name="Bonito G."/>
        </authorList>
    </citation>
    <scope>NUCLEOTIDE SEQUENCE [LARGE SCALE GENOMIC DNA]</scope>
    <source>
        <strain evidence="2 3">AG-77</strain>
    </source>
</reference>
<dbReference type="EMBL" id="KV442014">
    <property type="protein sequence ID" value="OAQ35595.1"/>
    <property type="molecule type" value="Genomic_DNA"/>
</dbReference>
<keyword evidence="3" id="KW-1185">Reference proteome</keyword>
<dbReference type="AlphaFoldDB" id="A0A197KDL5"/>
<gene>
    <name evidence="2" type="ORF">K457DRAFT_582926</name>
</gene>
<accession>A0A197KDL5</accession>
<feature type="transmembrane region" description="Helical" evidence="1">
    <location>
        <begin position="77"/>
        <end position="96"/>
    </location>
</feature>
<keyword evidence="1" id="KW-0472">Membrane</keyword>
<proteinExistence type="predicted"/>
<keyword evidence="1" id="KW-0812">Transmembrane</keyword>
<feature type="transmembrane region" description="Helical" evidence="1">
    <location>
        <begin position="24"/>
        <end position="43"/>
    </location>
</feature>
<protein>
    <submittedName>
        <fullName evidence="2">Uncharacterized protein</fullName>
    </submittedName>
</protein>
<feature type="transmembrane region" description="Helical" evidence="1">
    <location>
        <begin position="50"/>
        <end position="71"/>
    </location>
</feature>
<evidence type="ECO:0000256" key="1">
    <source>
        <dbReference type="SAM" id="Phobius"/>
    </source>
</evidence>
<keyword evidence="1" id="KW-1133">Transmembrane helix</keyword>
<organism evidence="2 3">
    <name type="scientific">Linnemannia elongata AG-77</name>
    <dbReference type="NCBI Taxonomy" id="1314771"/>
    <lineage>
        <taxon>Eukaryota</taxon>
        <taxon>Fungi</taxon>
        <taxon>Fungi incertae sedis</taxon>
        <taxon>Mucoromycota</taxon>
        <taxon>Mortierellomycotina</taxon>
        <taxon>Mortierellomycetes</taxon>
        <taxon>Mortierellales</taxon>
        <taxon>Mortierellaceae</taxon>
        <taxon>Linnemannia</taxon>
    </lineage>
</organism>
<sequence length="116" mass="13088">MVTDLVCPFGSRNGRGIRTDHASAFHLSFCLSLLWCVSLCLYFNWTLHLLSCFAILTPAVDVSVCLLFLYFEGWVVGGLVFMSLFLSYLLLSLYLLELDFALISSSRGTRDVAYRD</sequence>
<name>A0A197KDL5_9FUNG</name>